<dbReference type="AlphaFoldDB" id="I7KBC0"/>
<dbReference type="HOGENOM" id="CLU_2504927_0_0_2"/>
<gene>
    <name evidence="1" type="ordered locus">BN140_0428</name>
</gene>
<dbReference type="STRING" id="1201294.BN140_0428"/>
<dbReference type="BioCyc" id="MBOU1201294:BN140_RS02130-MONOMER"/>
<dbReference type="EMBL" id="HE964772">
    <property type="protein sequence ID" value="CCJ35351.1"/>
    <property type="molecule type" value="Genomic_DNA"/>
</dbReference>
<dbReference type="KEGG" id="mbg:BN140_0428"/>
<sequence>MWTLAREGDERLHANYRGNAAFRVNVAYEMFMKQGERGCTHDMRLPRRQWWLFATGDIQGKPCPGVMELTAESLSSTKTKKFWKI</sequence>
<evidence type="ECO:0000313" key="2">
    <source>
        <dbReference type="Proteomes" id="UP000009007"/>
    </source>
</evidence>
<reference evidence="2" key="1">
    <citation type="journal article" date="2012" name="J. Bacteriol.">
        <title>Complete genome sequence of the hydrogenotrophic, methanogenic archaeon Methanoculleus bourgensis strain MS2T, isolated from a sewage sludge digester.</title>
        <authorList>
            <person name="Maus I."/>
            <person name="Wibberg D."/>
            <person name="Stantscheff R."/>
            <person name="Eikmeyer F.G."/>
            <person name="Seffner A."/>
            <person name="Boelter J."/>
            <person name="Szczepanowski R."/>
            <person name="Blom J."/>
            <person name="Jaenicke S."/>
            <person name="Konig H."/>
            <person name="Puhler A."/>
            <person name="Schluter A."/>
        </authorList>
    </citation>
    <scope>NUCLEOTIDE SEQUENCE [LARGE SCALE GENOMIC DNA]</scope>
    <source>
        <strain evidence="2">ATCC 43281 / DSM 3045 / OCM 15 / MS2</strain>
    </source>
</reference>
<organism evidence="1 2">
    <name type="scientific">Methanoculleus bourgensis (strain ATCC 43281 / DSM 3045 / OCM 15 / MS2)</name>
    <name type="common">Methanogenium bourgense</name>
    <dbReference type="NCBI Taxonomy" id="1201294"/>
    <lineage>
        <taxon>Archaea</taxon>
        <taxon>Methanobacteriati</taxon>
        <taxon>Methanobacteriota</taxon>
        <taxon>Stenosarchaea group</taxon>
        <taxon>Methanomicrobia</taxon>
        <taxon>Methanomicrobiales</taxon>
        <taxon>Methanomicrobiaceae</taxon>
        <taxon>Methanoculleus</taxon>
    </lineage>
</organism>
<name>I7KBC0_METBM</name>
<proteinExistence type="predicted"/>
<evidence type="ECO:0000313" key="1">
    <source>
        <dbReference type="EMBL" id="CCJ35351.1"/>
    </source>
</evidence>
<protein>
    <submittedName>
        <fullName evidence="1">Uncharacterized protein</fullName>
    </submittedName>
</protein>
<accession>I7KBC0</accession>
<dbReference type="Proteomes" id="UP000009007">
    <property type="component" value="Chromosome I"/>
</dbReference>
<keyword evidence="2" id="KW-1185">Reference proteome</keyword>
<dbReference type="PATRIC" id="fig|1201294.9.peg.459"/>